<comment type="caution">
    <text evidence="2">The sequence shown here is derived from an EMBL/GenBank/DDBJ whole genome shotgun (WGS) entry which is preliminary data.</text>
</comment>
<dbReference type="RefSeq" id="WP_023580192.1">
    <property type="nucleotide sequence ID" value="NZ_AVGG01000018.1"/>
</dbReference>
<dbReference type="Proteomes" id="UP000018004">
    <property type="component" value="Unassembled WGS sequence"/>
</dbReference>
<keyword evidence="3" id="KW-1185">Reference proteome</keyword>
<feature type="transmembrane region" description="Helical" evidence="1">
    <location>
        <begin position="54"/>
        <end position="75"/>
    </location>
</feature>
<name>V6SJR9_9FLAO</name>
<reference evidence="2 3" key="1">
    <citation type="submission" date="2013-08" db="EMBL/GenBank/DDBJ databases">
        <title>Flavobacterium limnosediminis JC2902 genome sequencing.</title>
        <authorList>
            <person name="Lee K."/>
            <person name="Yi H."/>
            <person name="Park S."/>
            <person name="Chun J."/>
        </authorList>
    </citation>
    <scope>NUCLEOTIDE SEQUENCE [LARGE SCALE GENOMIC DNA]</scope>
    <source>
        <strain evidence="2 3">JC2902</strain>
    </source>
</reference>
<keyword evidence="1" id="KW-0812">Transmembrane</keyword>
<evidence type="ECO:0000256" key="1">
    <source>
        <dbReference type="SAM" id="Phobius"/>
    </source>
</evidence>
<dbReference type="PATRIC" id="fig|1341181.4.peg.2593"/>
<organism evidence="2 3">
    <name type="scientific">Flavobacterium limnosediminis JC2902</name>
    <dbReference type="NCBI Taxonomy" id="1341181"/>
    <lineage>
        <taxon>Bacteria</taxon>
        <taxon>Pseudomonadati</taxon>
        <taxon>Bacteroidota</taxon>
        <taxon>Flavobacteriia</taxon>
        <taxon>Flavobacteriales</taxon>
        <taxon>Flavobacteriaceae</taxon>
        <taxon>Flavobacterium</taxon>
    </lineage>
</organism>
<evidence type="ECO:0000313" key="2">
    <source>
        <dbReference type="EMBL" id="ESU26659.1"/>
    </source>
</evidence>
<sequence>MNTNMKKFDLHNDPKIETGFKVPEHYFEDFEARIMQQLPEQEVKVISLWQRRSVWVSSVAAVALLAFGLTFYFNYTSKGSLDETTVENYLASNMTSYDLIQELDQNDIQELENSLVLNDDAVESYLSENDNDIDLYLNE</sequence>
<keyword evidence="1" id="KW-1133">Transmembrane helix</keyword>
<protein>
    <submittedName>
        <fullName evidence="2">Uncharacterized protein</fullName>
    </submittedName>
</protein>
<dbReference type="EMBL" id="AVGG01000018">
    <property type="protein sequence ID" value="ESU26659.1"/>
    <property type="molecule type" value="Genomic_DNA"/>
</dbReference>
<gene>
    <name evidence="2" type="ORF">FLJC2902T_26340</name>
</gene>
<dbReference type="eggNOG" id="ENOG5033BH4">
    <property type="taxonomic scope" value="Bacteria"/>
</dbReference>
<keyword evidence="1" id="KW-0472">Membrane</keyword>
<accession>V6SJR9</accession>
<evidence type="ECO:0000313" key="3">
    <source>
        <dbReference type="Proteomes" id="UP000018004"/>
    </source>
</evidence>
<dbReference type="STRING" id="1341181.FLJC2902T_26340"/>
<proteinExistence type="predicted"/>
<dbReference type="AlphaFoldDB" id="V6SJR9"/>